<dbReference type="EMBL" id="LT719092">
    <property type="protein sequence ID" value="SJK85326.1"/>
    <property type="molecule type" value="Genomic_DNA"/>
</dbReference>
<evidence type="ECO:0000313" key="1">
    <source>
        <dbReference type="EMBL" id="SIM77361.1"/>
    </source>
</evidence>
<gene>
    <name evidence="2" type="ORF">CPM_1537</name>
    <name evidence="1" type="ORF">CSP5_1547</name>
</gene>
<keyword evidence="3" id="KW-1185">Reference proteome</keyword>
<dbReference type="KEGG" id="cdiv:CPM_1537"/>
<evidence type="ECO:0000313" key="2">
    <source>
        <dbReference type="EMBL" id="SJK85326.1"/>
    </source>
</evidence>
<evidence type="ECO:0000313" key="3">
    <source>
        <dbReference type="Proteomes" id="UP000187822"/>
    </source>
</evidence>
<organism evidence="1 4">
    <name type="scientific">Cuniculiplasma divulgatum</name>
    <dbReference type="NCBI Taxonomy" id="1673428"/>
    <lineage>
        <taxon>Archaea</taxon>
        <taxon>Methanobacteriati</taxon>
        <taxon>Thermoplasmatota</taxon>
        <taxon>Thermoplasmata</taxon>
        <taxon>Thermoplasmatales</taxon>
        <taxon>Cuniculiplasmataceae</taxon>
        <taxon>Cuniculiplasma</taxon>
    </lineage>
</organism>
<dbReference type="Proteomes" id="UP000187822">
    <property type="component" value="Chromosome I"/>
</dbReference>
<evidence type="ECO:0000313" key="4">
    <source>
        <dbReference type="Proteomes" id="UP000195607"/>
    </source>
</evidence>
<dbReference type="STRING" id="1673428.CPM_1537"/>
<accession>A0A1N5VWU3</accession>
<reference evidence="1 4" key="1">
    <citation type="submission" date="2016-04" db="EMBL/GenBank/DDBJ databases">
        <authorList>
            <person name="Evans L.H."/>
            <person name="Alamgir A."/>
            <person name="Owens N."/>
            <person name="Weber N.D."/>
            <person name="Virtaneva K."/>
            <person name="Barbian K."/>
            <person name="Babar A."/>
            <person name="Rosenke K."/>
        </authorList>
    </citation>
    <scope>NUCLEOTIDE SEQUENCE [LARGE SCALE GENOMIC DNA]</scope>
    <source>
        <strain evidence="1">S5</strain>
        <strain evidence="4">S5(T) (JCM 30642 \VKM B-2941)</strain>
    </source>
</reference>
<reference evidence="3" key="3">
    <citation type="submission" date="2016-06" db="EMBL/GenBank/DDBJ databases">
        <authorList>
            <person name="Toshchakov V.S."/>
        </authorList>
    </citation>
    <scope>NUCLEOTIDE SEQUENCE [LARGE SCALE GENOMIC DNA]</scope>
    <source>
        <strain>PM4 (JCM 30641</strain>
        <strain evidence="3">\VKM B-2940)</strain>
    </source>
</reference>
<dbReference type="AlphaFoldDB" id="A0A1N5VWU3"/>
<dbReference type="EMBL" id="LT671858">
    <property type="protein sequence ID" value="SIM77361.1"/>
    <property type="molecule type" value="Genomic_DNA"/>
</dbReference>
<dbReference type="RefSeq" id="WP_021790134.1">
    <property type="nucleotide sequence ID" value="NZ_LT671858.1"/>
</dbReference>
<dbReference type="Proteomes" id="UP000195607">
    <property type="component" value="Chromosome I"/>
</dbReference>
<name>A0A1N5VWU3_9ARCH</name>
<protein>
    <submittedName>
        <fullName evidence="1">Uncharacterized protein</fullName>
    </submittedName>
</protein>
<dbReference type="GeneID" id="41588788"/>
<proteinExistence type="predicted"/>
<dbReference type="OrthoDB" id="385906at2157"/>
<reference evidence="2" key="2">
    <citation type="submission" date="2016-06" db="EMBL/GenBank/DDBJ databases">
        <authorList>
            <person name="Olsen C.W."/>
            <person name="Carey S."/>
            <person name="Hinshaw L."/>
            <person name="Karasin A.I."/>
        </authorList>
    </citation>
    <scope>NUCLEOTIDE SEQUENCE [LARGE SCALE GENOMIC DNA]</scope>
    <source>
        <strain evidence="2">PM4</strain>
    </source>
</reference>
<sequence>MKKQNNEIVSNVAQSLLNSGNVEIRIDGKPFSTVSINKGTVDIEMEDRKLSKNIFKKMPKMSKRRKMLSQFSSFVASLGVIIEIRDQKGLILKIGKGAHSVLGNFEAKLVKLEEYF</sequence>